<dbReference type="AlphaFoldDB" id="A0A3Q9D162"/>
<keyword evidence="5" id="KW-0010">Activator</keyword>
<evidence type="ECO:0000259" key="9">
    <source>
        <dbReference type="PROSITE" id="PS51294"/>
    </source>
</evidence>
<sequence>MSPFRVSATSSSFSQMSPSPVLRLVRKGAWTQVEDDLLKRCIERHGVVRWSRVPQLAGLNRCRKSCRLRWLNYLDPRIRRGQFDEDEDDLIIRLHKLLGNRWSLIAGRLPGRTANDVKNYWNSHLSKKLIPQEKKVRACRCIAAPTRPQPRKCSIKTKTSVDDQQVNMSESRPSADTANCAVWLDDLGNVKEMIEQLTEATIPSENMVRFAHEGLMQDGVSLWDNFIFDIQLSS</sequence>
<dbReference type="InterPro" id="IPR015495">
    <property type="entry name" value="Myb_TF_plants"/>
</dbReference>
<organism evidence="10">
    <name type="scientific">Lilium hybrid cultivar</name>
    <dbReference type="NCBI Taxonomy" id="156531"/>
    <lineage>
        <taxon>Eukaryota</taxon>
        <taxon>Viridiplantae</taxon>
        <taxon>Streptophyta</taxon>
        <taxon>Embryophyta</taxon>
        <taxon>Tracheophyta</taxon>
        <taxon>Spermatophyta</taxon>
        <taxon>Magnoliopsida</taxon>
        <taxon>Liliopsida</taxon>
        <taxon>Liliales</taxon>
        <taxon>Liliaceae</taxon>
        <taxon>Lilium</taxon>
    </lineage>
</organism>
<evidence type="ECO:0000256" key="5">
    <source>
        <dbReference type="ARBA" id="ARBA00023159"/>
    </source>
</evidence>
<keyword evidence="4" id="KW-0238">DNA-binding</keyword>
<keyword evidence="2" id="KW-0677">Repeat</keyword>
<dbReference type="SMART" id="SM00717">
    <property type="entry name" value="SANT"/>
    <property type="match status" value="2"/>
</dbReference>
<protein>
    <submittedName>
        <fullName evidence="10">Transcription factor R2R3-MYB</fullName>
    </submittedName>
</protein>
<dbReference type="PROSITE" id="PS51294">
    <property type="entry name" value="HTH_MYB"/>
    <property type="match status" value="2"/>
</dbReference>
<reference evidence="10" key="1">
    <citation type="submission" date="2018-11" db="EMBL/GenBank/DDBJ databases">
        <title>Expression analysis of R2R3-MYBs regulated various anthocyanin pigmentation patterns in Lilium spp.</title>
        <authorList>
            <person name="Cao Y."/>
            <person name="Xu L."/>
            <person name="Yang P."/>
            <person name="Xu H."/>
            <person name="He G."/>
            <person name="Tang Y."/>
            <person name="Ming J."/>
        </authorList>
    </citation>
    <scope>NUCLEOTIDE SEQUENCE</scope>
</reference>
<dbReference type="SUPFAM" id="SSF46689">
    <property type="entry name" value="Homeodomain-like"/>
    <property type="match status" value="1"/>
</dbReference>
<evidence type="ECO:0000256" key="1">
    <source>
        <dbReference type="ARBA" id="ARBA00004123"/>
    </source>
</evidence>
<evidence type="ECO:0000259" key="8">
    <source>
        <dbReference type="PROSITE" id="PS50090"/>
    </source>
</evidence>
<evidence type="ECO:0000256" key="2">
    <source>
        <dbReference type="ARBA" id="ARBA00022737"/>
    </source>
</evidence>
<dbReference type="InterPro" id="IPR017930">
    <property type="entry name" value="Myb_dom"/>
</dbReference>
<evidence type="ECO:0000256" key="6">
    <source>
        <dbReference type="ARBA" id="ARBA00023163"/>
    </source>
</evidence>
<comment type="subcellular location">
    <subcellularLocation>
        <location evidence="1">Nucleus</location>
    </subcellularLocation>
</comment>
<dbReference type="InterPro" id="IPR001005">
    <property type="entry name" value="SANT/Myb"/>
</dbReference>
<dbReference type="PROSITE" id="PS50090">
    <property type="entry name" value="MYB_LIKE"/>
    <property type="match status" value="2"/>
</dbReference>
<keyword evidence="7" id="KW-0539">Nucleus</keyword>
<evidence type="ECO:0000313" key="10">
    <source>
        <dbReference type="EMBL" id="AZP55090.1"/>
    </source>
</evidence>
<proteinExistence type="evidence at transcript level"/>
<gene>
    <name evidence="10" type="primary">MYB6</name>
</gene>
<dbReference type="InterPro" id="IPR009057">
    <property type="entry name" value="Homeodomain-like_sf"/>
</dbReference>
<keyword evidence="6" id="KW-0804">Transcription</keyword>
<evidence type="ECO:0000256" key="3">
    <source>
        <dbReference type="ARBA" id="ARBA00023015"/>
    </source>
</evidence>
<feature type="domain" description="Myb-like" evidence="8">
    <location>
        <begin position="26"/>
        <end position="74"/>
    </location>
</feature>
<evidence type="ECO:0000256" key="4">
    <source>
        <dbReference type="ARBA" id="ARBA00023125"/>
    </source>
</evidence>
<dbReference type="Pfam" id="PF00249">
    <property type="entry name" value="Myb_DNA-binding"/>
    <property type="match status" value="2"/>
</dbReference>
<dbReference type="FunFam" id="1.10.10.60:FF:000218">
    <property type="entry name" value="Myb transcription factor"/>
    <property type="match status" value="1"/>
</dbReference>
<dbReference type="PANTHER" id="PTHR47999:SF24">
    <property type="entry name" value="TRANSCRIPTION FACTOR MYB90"/>
    <property type="match status" value="1"/>
</dbReference>
<evidence type="ECO:0000256" key="7">
    <source>
        <dbReference type="ARBA" id="ARBA00023242"/>
    </source>
</evidence>
<feature type="domain" description="HTH myb-type" evidence="9">
    <location>
        <begin position="25"/>
        <end position="74"/>
    </location>
</feature>
<name>A0A3Q9D162_9LILI</name>
<dbReference type="CDD" id="cd00167">
    <property type="entry name" value="SANT"/>
    <property type="match status" value="2"/>
</dbReference>
<feature type="domain" description="Myb-like" evidence="8">
    <location>
        <begin position="75"/>
        <end position="125"/>
    </location>
</feature>
<accession>A0A3Q9D162</accession>
<keyword evidence="3" id="KW-0805">Transcription regulation</keyword>
<feature type="domain" description="HTH myb-type" evidence="9">
    <location>
        <begin position="75"/>
        <end position="129"/>
    </location>
</feature>
<dbReference type="GO" id="GO:0005634">
    <property type="term" value="C:nucleus"/>
    <property type="evidence" value="ECO:0007669"/>
    <property type="project" value="UniProtKB-SubCell"/>
</dbReference>
<dbReference type="Gene3D" id="1.10.10.60">
    <property type="entry name" value="Homeodomain-like"/>
    <property type="match status" value="2"/>
</dbReference>
<dbReference type="PANTHER" id="PTHR47999">
    <property type="entry name" value="TRANSCRIPTION FACTOR MYB8-RELATED-RELATED"/>
    <property type="match status" value="1"/>
</dbReference>
<dbReference type="EMBL" id="MK191027">
    <property type="protein sequence ID" value="AZP55090.1"/>
    <property type="molecule type" value="mRNA"/>
</dbReference>
<dbReference type="GO" id="GO:0003677">
    <property type="term" value="F:DNA binding"/>
    <property type="evidence" value="ECO:0007669"/>
    <property type="project" value="UniProtKB-KW"/>
</dbReference>